<dbReference type="OrthoDB" id="468095at2"/>
<comment type="caution">
    <text evidence="2">The sequence shown here is derived from an EMBL/GenBank/DDBJ whole genome shotgun (WGS) entry which is preliminary data.</text>
</comment>
<sequence length="172" mass="17476">MFNTILTQQRQVLGTFSSREDAGKALDCLVFAGFPLAQVFLLGQGSQERQNSLNLPSDSFGAIAGTATGLKKGMFLGNLLGGATGLMLGVGLLALPGVGQVLLSGAIGFTLLSGGICTAAGGLMGALIGLGLTSEQAKAYQRQISQGSVLLIVEGSGQEVDRAKYLLAQSIG</sequence>
<dbReference type="EMBL" id="NXIB02000104">
    <property type="protein sequence ID" value="PHX54390.1"/>
    <property type="molecule type" value="Genomic_DNA"/>
</dbReference>
<feature type="transmembrane region" description="Helical" evidence="1">
    <location>
        <begin position="75"/>
        <end position="95"/>
    </location>
</feature>
<evidence type="ECO:0008006" key="4">
    <source>
        <dbReference type="Google" id="ProtNLM"/>
    </source>
</evidence>
<proteinExistence type="predicted"/>
<dbReference type="PANTHER" id="PTHR36109:SF2">
    <property type="entry name" value="MEMBRANE PROTEIN"/>
    <property type="match status" value="1"/>
</dbReference>
<evidence type="ECO:0000313" key="3">
    <source>
        <dbReference type="Proteomes" id="UP000226442"/>
    </source>
</evidence>
<keyword evidence="1" id="KW-0812">Transmembrane</keyword>
<dbReference type="Proteomes" id="UP000226442">
    <property type="component" value="Unassembled WGS sequence"/>
</dbReference>
<gene>
    <name evidence="2" type="ORF">CP500_016400</name>
</gene>
<dbReference type="InterPro" id="IPR052948">
    <property type="entry name" value="Low_temp-induced_all0457"/>
</dbReference>
<name>A0A2G4EY57_9CYAN</name>
<evidence type="ECO:0000256" key="1">
    <source>
        <dbReference type="SAM" id="Phobius"/>
    </source>
</evidence>
<feature type="transmembrane region" description="Helical" evidence="1">
    <location>
        <begin position="107"/>
        <end position="132"/>
    </location>
</feature>
<reference evidence="2" key="1">
    <citation type="submission" date="2017-10" db="EMBL/GenBank/DDBJ databases">
        <title>Draft genome sequence of the planktic cyanobacteria Tychonema bourrellyi isolated from alpine lentic freshwater.</title>
        <authorList>
            <person name="Tett A."/>
            <person name="Armanini F."/>
            <person name="Asnicar F."/>
            <person name="Boscaini A."/>
            <person name="Pasolli E."/>
            <person name="Zolfo M."/>
            <person name="Donati C."/>
            <person name="Salmaso N."/>
            <person name="Segata N."/>
        </authorList>
    </citation>
    <scope>NUCLEOTIDE SEQUENCE</scope>
    <source>
        <strain evidence="2">FEM_GT703</strain>
    </source>
</reference>
<keyword evidence="3" id="KW-1185">Reference proteome</keyword>
<accession>A0A2G4EY57</accession>
<keyword evidence="1" id="KW-1133">Transmembrane helix</keyword>
<dbReference type="PANTHER" id="PTHR36109">
    <property type="entry name" value="MEMBRANE PROTEIN-RELATED"/>
    <property type="match status" value="1"/>
</dbReference>
<dbReference type="RefSeq" id="WP_096830636.1">
    <property type="nucleotide sequence ID" value="NZ_NXIB02000104.1"/>
</dbReference>
<dbReference type="AlphaFoldDB" id="A0A2G4EY57"/>
<protein>
    <recommendedName>
        <fullName evidence="4">DUF1269 domain-containing protein</fullName>
    </recommendedName>
</protein>
<organism evidence="2 3">
    <name type="scientific">Tychonema bourrellyi FEM_GT703</name>
    <dbReference type="NCBI Taxonomy" id="2040638"/>
    <lineage>
        <taxon>Bacteria</taxon>
        <taxon>Bacillati</taxon>
        <taxon>Cyanobacteriota</taxon>
        <taxon>Cyanophyceae</taxon>
        <taxon>Oscillatoriophycideae</taxon>
        <taxon>Oscillatoriales</taxon>
        <taxon>Microcoleaceae</taxon>
        <taxon>Tychonema</taxon>
    </lineage>
</organism>
<evidence type="ECO:0000313" key="2">
    <source>
        <dbReference type="EMBL" id="PHX54390.1"/>
    </source>
</evidence>
<keyword evidence="1" id="KW-0472">Membrane</keyword>